<evidence type="ECO:0000256" key="1">
    <source>
        <dbReference type="ARBA" id="ARBA00004430"/>
    </source>
</evidence>
<dbReference type="InterPro" id="IPR035699">
    <property type="entry name" value="AAA_6"/>
</dbReference>
<dbReference type="Gene3D" id="3.40.50.300">
    <property type="entry name" value="P-loop containing nucleotide triphosphate hydrolases"/>
    <property type="match status" value="1"/>
</dbReference>
<dbReference type="GO" id="GO:0005524">
    <property type="term" value="F:ATP binding"/>
    <property type="evidence" value="ECO:0007669"/>
    <property type="project" value="UniProtKB-KW"/>
</dbReference>
<evidence type="ECO:0000256" key="12">
    <source>
        <dbReference type="ARBA" id="ARBA00023212"/>
    </source>
</evidence>
<evidence type="ECO:0000256" key="8">
    <source>
        <dbReference type="ARBA" id="ARBA00023017"/>
    </source>
</evidence>
<evidence type="ECO:0000256" key="10">
    <source>
        <dbReference type="ARBA" id="ARBA00023069"/>
    </source>
</evidence>
<keyword evidence="3" id="KW-0963">Cytoplasm</keyword>
<evidence type="ECO:0000256" key="13">
    <source>
        <dbReference type="ARBA" id="ARBA00023273"/>
    </source>
</evidence>
<evidence type="ECO:0000256" key="9">
    <source>
        <dbReference type="ARBA" id="ARBA00023054"/>
    </source>
</evidence>
<dbReference type="OMA" id="FMERTID"/>
<reference evidence="16 17" key="1">
    <citation type="journal article" date="2007" name="Nature">
        <title>Evolution of genes and genomes on the Drosophila phylogeny.</title>
        <authorList>
            <consortium name="Drosophila 12 Genomes Consortium"/>
            <person name="Clark A.G."/>
            <person name="Eisen M.B."/>
            <person name="Smith D.R."/>
            <person name="Bergman C.M."/>
            <person name="Oliver B."/>
            <person name="Markow T.A."/>
            <person name="Kaufman T.C."/>
            <person name="Kellis M."/>
            <person name="Gelbart W."/>
            <person name="Iyer V.N."/>
            <person name="Pollard D.A."/>
            <person name="Sackton T.B."/>
            <person name="Larracuente A.M."/>
            <person name="Singh N.D."/>
            <person name="Abad J.P."/>
            <person name="Abt D.N."/>
            <person name="Adryan B."/>
            <person name="Aguade M."/>
            <person name="Akashi H."/>
            <person name="Anderson W.W."/>
            <person name="Aquadro C.F."/>
            <person name="Ardell D.H."/>
            <person name="Arguello R."/>
            <person name="Artieri C.G."/>
            <person name="Barbash D.A."/>
            <person name="Barker D."/>
            <person name="Barsanti P."/>
            <person name="Batterham P."/>
            <person name="Batzoglou S."/>
            <person name="Begun D."/>
            <person name="Bhutkar A."/>
            <person name="Blanco E."/>
            <person name="Bosak S.A."/>
            <person name="Bradley R.K."/>
            <person name="Brand A.D."/>
            <person name="Brent M.R."/>
            <person name="Brooks A.N."/>
            <person name="Brown R.H."/>
            <person name="Butlin R.K."/>
            <person name="Caggese C."/>
            <person name="Calvi B.R."/>
            <person name="Bernardo de Carvalho A."/>
            <person name="Caspi A."/>
            <person name="Castrezana S."/>
            <person name="Celniker S.E."/>
            <person name="Chang J.L."/>
            <person name="Chapple C."/>
            <person name="Chatterji S."/>
            <person name="Chinwalla A."/>
            <person name="Civetta A."/>
            <person name="Clifton S.W."/>
            <person name="Comeron J.M."/>
            <person name="Costello J.C."/>
            <person name="Coyne J.A."/>
            <person name="Daub J."/>
            <person name="David R.G."/>
            <person name="Delcher A.L."/>
            <person name="Delehaunty K."/>
            <person name="Do C.B."/>
            <person name="Ebling H."/>
            <person name="Edwards K."/>
            <person name="Eickbush T."/>
            <person name="Evans J.D."/>
            <person name="Filipski A."/>
            <person name="Findeiss S."/>
            <person name="Freyhult E."/>
            <person name="Fulton L."/>
            <person name="Fulton R."/>
            <person name="Garcia A.C."/>
            <person name="Gardiner A."/>
            <person name="Garfield D.A."/>
            <person name="Garvin B.E."/>
            <person name="Gibson G."/>
            <person name="Gilbert D."/>
            <person name="Gnerre S."/>
            <person name="Godfrey J."/>
            <person name="Good R."/>
            <person name="Gotea V."/>
            <person name="Gravely B."/>
            <person name="Greenberg A.J."/>
            <person name="Griffiths-Jones S."/>
            <person name="Gross S."/>
            <person name="Guigo R."/>
            <person name="Gustafson E.A."/>
            <person name="Haerty W."/>
            <person name="Hahn M.W."/>
            <person name="Halligan D.L."/>
            <person name="Halpern A.L."/>
            <person name="Halter G.M."/>
            <person name="Han M.V."/>
            <person name="Heger A."/>
            <person name="Hillier L."/>
            <person name="Hinrichs A.S."/>
            <person name="Holmes I."/>
            <person name="Hoskins R.A."/>
            <person name="Hubisz M.J."/>
            <person name="Hultmark D."/>
            <person name="Huntley M.A."/>
            <person name="Jaffe D.B."/>
            <person name="Jagadeeshan S."/>
            <person name="Jeck W.R."/>
            <person name="Johnson J."/>
            <person name="Jones C.D."/>
            <person name="Jordan W.C."/>
            <person name="Karpen G.H."/>
            <person name="Kataoka E."/>
            <person name="Keightley P.D."/>
            <person name="Kheradpour P."/>
            <person name="Kirkness E.F."/>
            <person name="Koerich L.B."/>
            <person name="Kristiansen K."/>
            <person name="Kudrna D."/>
            <person name="Kulathinal R.J."/>
            <person name="Kumar S."/>
            <person name="Kwok R."/>
            <person name="Lander E."/>
            <person name="Langley C.H."/>
            <person name="Lapoint R."/>
            <person name="Lazzaro B.P."/>
            <person name="Lee S.J."/>
            <person name="Levesque L."/>
            <person name="Li R."/>
            <person name="Lin C.F."/>
            <person name="Lin M.F."/>
            <person name="Lindblad-Toh K."/>
            <person name="Llopart A."/>
            <person name="Long M."/>
            <person name="Low L."/>
            <person name="Lozovsky E."/>
            <person name="Lu J."/>
            <person name="Luo M."/>
            <person name="Machado C.A."/>
            <person name="Makalowski W."/>
            <person name="Marzo M."/>
            <person name="Matsuda M."/>
            <person name="Matzkin L."/>
            <person name="McAllister B."/>
            <person name="McBride C.S."/>
            <person name="McKernan B."/>
            <person name="McKernan K."/>
            <person name="Mendez-Lago M."/>
            <person name="Minx P."/>
            <person name="Mollenhauer M.U."/>
            <person name="Montooth K."/>
            <person name="Mount S.M."/>
            <person name="Mu X."/>
            <person name="Myers E."/>
            <person name="Negre B."/>
            <person name="Newfeld S."/>
            <person name="Nielsen R."/>
            <person name="Noor M.A."/>
            <person name="O'Grady P."/>
            <person name="Pachter L."/>
            <person name="Papaceit M."/>
            <person name="Parisi M.J."/>
            <person name="Parisi M."/>
            <person name="Parts L."/>
            <person name="Pedersen J.S."/>
            <person name="Pesole G."/>
            <person name="Phillippy A.M."/>
            <person name="Ponting C.P."/>
            <person name="Pop M."/>
            <person name="Porcelli D."/>
            <person name="Powell J.R."/>
            <person name="Prohaska S."/>
            <person name="Pruitt K."/>
            <person name="Puig M."/>
            <person name="Quesneville H."/>
            <person name="Ram K.R."/>
            <person name="Rand D."/>
            <person name="Rasmussen M.D."/>
            <person name="Reed L.K."/>
            <person name="Reenan R."/>
            <person name="Reily A."/>
            <person name="Remington K.A."/>
            <person name="Rieger T.T."/>
            <person name="Ritchie M.G."/>
            <person name="Robin C."/>
            <person name="Rogers Y.H."/>
            <person name="Rohde C."/>
            <person name="Rozas J."/>
            <person name="Rubenfield M.J."/>
            <person name="Ruiz A."/>
            <person name="Russo S."/>
            <person name="Salzberg S.L."/>
            <person name="Sanchez-Gracia A."/>
            <person name="Saranga D.J."/>
            <person name="Sato H."/>
            <person name="Schaeffer S.W."/>
            <person name="Schatz M.C."/>
            <person name="Schlenke T."/>
            <person name="Schwartz R."/>
            <person name="Segarra C."/>
            <person name="Singh R.S."/>
            <person name="Sirot L."/>
            <person name="Sirota M."/>
            <person name="Sisneros N.B."/>
            <person name="Smith C.D."/>
            <person name="Smith T.F."/>
            <person name="Spieth J."/>
            <person name="Stage D.E."/>
            <person name="Stark A."/>
            <person name="Stephan W."/>
            <person name="Strausberg R.L."/>
            <person name="Strempel S."/>
            <person name="Sturgill D."/>
            <person name="Sutton G."/>
            <person name="Sutton G.G."/>
            <person name="Tao W."/>
            <person name="Teichmann S."/>
            <person name="Tobari Y.N."/>
            <person name="Tomimura Y."/>
            <person name="Tsolas J.M."/>
            <person name="Valente V.L."/>
            <person name="Venter E."/>
            <person name="Venter J.C."/>
            <person name="Vicario S."/>
            <person name="Vieira F.G."/>
            <person name="Vilella A.J."/>
            <person name="Villasante A."/>
            <person name="Walenz B."/>
            <person name="Wang J."/>
            <person name="Wasserman M."/>
            <person name="Watts T."/>
            <person name="Wilson D."/>
            <person name="Wilson R.K."/>
            <person name="Wing R.A."/>
            <person name="Wolfner M.F."/>
            <person name="Wong A."/>
            <person name="Wong G.K."/>
            <person name="Wu C.I."/>
            <person name="Wu G."/>
            <person name="Yamamoto D."/>
            <person name="Yang H.P."/>
            <person name="Yang S.P."/>
            <person name="Yorke J.A."/>
            <person name="Yoshida K."/>
            <person name="Zdobnov E."/>
            <person name="Zhang P."/>
            <person name="Zhang Y."/>
            <person name="Zimin A.V."/>
            <person name="Baldwin J."/>
            <person name="Abdouelleil A."/>
            <person name="Abdulkadir J."/>
            <person name="Abebe A."/>
            <person name="Abera B."/>
            <person name="Abreu J."/>
            <person name="Acer S.C."/>
            <person name="Aftuck L."/>
            <person name="Alexander A."/>
            <person name="An P."/>
            <person name="Anderson E."/>
            <person name="Anderson S."/>
            <person name="Arachi H."/>
            <person name="Azer M."/>
            <person name="Bachantsang P."/>
            <person name="Barry A."/>
            <person name="Bayul T."/>
            <person name="Berlin A."/>
            <person name="Bessette D."/>
            <person name="Bloom T."/>
            <person name="Blye J."/>
            <person name="Boguslavskiy L."/>
            <person name="Bonnet C."/>
            <person name="Boukhgalter B."/>
            <person name="Bourzgui I."/>
            <person name="Brown A."/>
            <person name="Cahill P."/>
            <person name="Channer S."/>
            <person name="Cheshatsang Y."/>
            <person name="Chuda L."/>
            <person name="Citroen M."/>
            <person name="Collymore A."/>
            <person name="Cooke P."/>
            <person name="Costello M."/>
            <person name="D'Aco K."/>
            <person name="Daza R."/>
            <person name="De Haan G."/>
            <person name="DeGray S."/>
            <person name="DeMaso C."/>
            <person name="Dhargay N."/>
            <person name="Dooley K."/>
            <person name="Dooley E."/>
            <person name="Doricent M."/>
            <person name="Dorje P."/>
            <person name="Dorjee K."/>
            <person name="Dupes A."/>
            <person name="Elong R."/>
            <person name="Falk J."/>
            <person name="Farina A."/>
            <person name="Faro S."/>
            <person name="Ferguson D."/>
            <person name="Fisher S."/>
            <person name="Foley C.D."/>
            <person name="Franke A."/>
            <person name="Friedrich D."/>
            <person name="Gadbois L."/>
            <person name="Gearin G."/>
            <person name="Gearin C.R."/>
            <person name="Giannoukos G."/>
            <person name="Goode T."/>
            <person name="Graham J."/>
            <person name="Grandbois E."/>
            <person name="Grewal S."/>
            <person name="Gyaltsen K."/>
            <person name="Hafez N."/>
            <person name="Hagos B."/>
            <person name="Hall J."/>
            <person name="Henson C."/>
            <person name="Hollinger A."/>
            <person name="Honan T."/>
            <person name="Huard M.D."/>
            <person name="Hughes L."/>
            <person name="Hurhula B."/>
            <person name="Husby M.E."/>
            <person name="Kamat A."/>
            <person name="Kanga B."/>
            <person name="Kashin S."/>
            <person name="Khazanovich D."/>
            <person name="Kisner P."/>
            <person name="Lance K."/>
            <person name="Lara M."/>
            <person name="Lee W."/>
            <person name="Lennon N."/>
            <person name="Letendre F."/>
            <person name="LeVine R."/>
            <person name="Lipovsky A."/>
            <person name="Liu X."/>
            <person name="Liu J."/>
            <person name="Liu S."/>
            <person name="Lokyitsang T."/>
            <person name="Lokyitsang Y."/>
            <person name="Lubonja R."/>
            <person name="Lui A."/>
            <person name="MacDonald P."/>
            <person name="Magnisalis V."/>
            <person name="Maru K."/>
            <person name="Matthews C."/>
            <person name="McCusker W."/>
            <person name="McDonough S."/>
            <person name="Mehta T."/>
            <person name="Meldrim J."/>
            <person name="Meneus L."/>
            <person name="Mihai O."/>
            <person name="Mihalev A."/>
            <person name="Mihova T."/>
            <person name="Mittelman R."/>
            <person name="Mlenga V."/>
            <person name="Montmayeur A."/>
            <person name="Mulrain L."/>
            <person name="Navidi A."/>
            <person name="Naylor J."/>
            <person name="Negash T."/>
            <person name="Nguyen T."/>
            <person name="Nguyen N."/>
            <person name="Nicol R."/>
            <person name="Norbu C."/>
            <person name="Norbu N."/>
            <person name="Novod N."/>
            <person name="O'Neill B."/>
            <person name="Osman S."/>
            <person name="Markiewicz E."/>
            <person name="Oyono O.L."/>
            <person name="Patti C."/>
            <person name="Phunkhang P."/>
            <person name="Pierre F."/>
            <person name="Priest M."/>
            <person name="Raghuraman S."/>
            <person name="Rege F."/>
            <person name="Reyes R."/>
            <person name="Rise C."/>
            <person name="Rogov P."/>
            <person name="Ross K."/>
            <person name="Ryan E."/>
            <person name="Settipalli S."/>
            <person name="Shea T."/>
            <person name="Sherpa N."/>
            <person name="Shi L."/>
            <person name="Shih D."/>
            <person name="Sparrow T."/>
            <person name="Spaulding J."/>
            <person name="Stalker J."/>
            <person name="Stange-Thomann N."/>
            <person name="Stavropoulos S."/>
            <person name="Stone C."/>
            <person name="Strader C."/>
            <person name="Tesfaye S."/>
            <person name="Thomson T."/>
            <person name="Thoulutsang Y."/>
            <person name="Thoulutsang D."/>
            <person name="Topham K."/>
            <person name="Topping I."/>
            <person name="Tsamla T."/>
            <person name="Vassiliev H."/>
            <person name="Vo A."/>
            <person name="Wangchuk T."/>
            <person name="Wangdi T."/>
            <person name="Weiand M."/>
            <person name="Wilkinson J."/>
            <person name="Wilson A."/>
            <person name="Yadav S."/>
            <person name="Young G."/>
            <person name="Yu Q."/>
            <person name="Zembek L."/>
            <person name="Zhong D."/>
            <person name="Zimmer A."/>
            <person name="Zwirko Z."/>
            <person name="Jaffe D.B."/>
            <person name="Alvarez P."/>
            <person name="Brockman W."/>
            <person name="Butler J."/>
            <person name="Chin C."/>
            <person name="Gnerre S."/>
            <person name="Grabherr M."/>
            <person name="Kleber M."/>
            <person name="Mauceli E."/>
            <person name="MacCallum I."/>
        </authorList>
    </citation>
    <scope>NUCLEOTIDE SEQUENCE [LARGE SCALE GENOMIC DNA]</scope>
    <source>
        <strain evidence="17">Tucson 15287-2541.00</strain>
    </source>
</reference>
<dbReference type="STRING" id="7222.B4K2V3"/>
<evidence type="ECO:0000256" key="2">
    <source>
        <dbReference type="ARBA" id="ARBA00008887"/>
    </source>
</evidence>
<evidence type="ECO:0000256" key="6">
    <source>
        <dbReference type="ARBA" id="ARBA00022741"/>
    </source>
</evidence>
<dbReference type="SUPFAM" id="SSF52540">
    <property type="entry name" value="P-loop containing nucleoside triphosphate hydrolases"/>
    <property type="match status" value="1"/>
</dbReference>
<dbReference type="InParanoid" id="B4K2V3"/>
<gene>
    <name evidence="16" type="primary">Dgri\GH25002</name>
    <name evidence="16" type="ORF">Dgri_GH25002</name>
</gene>
<dbReference type="Gene3D" id="1.20.58.1120">
    <property type="match status" value="1"/>
</dbReference>
<evidence type="ECO:0000259" key="14">
    <source>
        <dbReference type="Pfam" id="PF08393"/>
    </source>
</evidence>
<keyword evidence="4" id="KW-0493">Microtubule</keyword>
<keyword evidence="10" id="KW-0969">Cilium</keyword>
<keyword evidence="13" id="KW-0966">Cell projection</keyword>
<dbReference type="InterPro" id="IPR027417">
    <property type="entry name" value="P-loop_NTPase"/>
</dbReference>
<dbReference type="SMR" id="B4K2V3"/>
<feature type="domain" description="Dynein heavy chain hydrolytic ATP-binding dynein motor region" evidence="15">
    <location>
        <begin position="400"/>
        <end position="627"/>
    </location>
</feature>
<keyword evidence="12" id="KW-0206">Cytoskeleton</keyword>
<evidence type="ECO:0000256" key="4">
    <source>
        <dbReference type="ARBA" id="ARBA00022701"/>
    </source>
</evidence>
<organism evidence="17">
    <name type="scientific">Drosophila grimshawi</name>
    <name type="common">Hawaiian fruit fly</name>
    <name type="synonym">Idiomyia grimshawi</name>
    <dbReference type="NCBI Taxonomy" id="7222"/>
    <lineage>
        <taxon>Eukaryota</taxon>
        <taxon>Metazoa</taxon>
        <taxon>Ecdysozoa</taxon>
        <taxon>Arthropoda</taxon>
        <taxon>Hexapoda</taxon>
        <taxon>Insecta</taxon>
        <taxon>Pterygota</taxon>
        <taxon>Neoptera</taxon>
        <taxon>Endopterygota</taxon>
        <taxon>Diptera</taxon>
        <taxon>Brachycera</taxon>
        <taxon>Muscomorpha</taxon>
        <taxon>Ephydroidea</taxon>
        <taxon>Drosophilidae</taxon>
        <taxon>Drosophila</taxon>
        <taxon>Hawaiian Drosophila</taxon>
    </lineage>
</organism>
<dbReference type="GO" id="GO:0030286">
    <property type="term" value="C:dynein complex"/>
    <property type="evidence" value="ECO:0007669"/>
    <property type="project" value="UniProtKB-KW"/>
</dbReference>
<accession>B4K2V3</accession>
<dbReference type="EMBL" id="CH920054">
    <property type="protein sequence ID" value="EDW05029.1"/>
    <property type="molecule type" value="Genomic_DNA"/>
</dbReference>
<evidence type="ECO:0000256" key="11">
    <source>
        <dbReference type="ARBA" id="ARBA00023175"/>
    </source>
</evidence>
<dbReference type="GO" id="GO:0005874">
    <property type="term" value="C:microtubule"/>
    <property type="evidence" value="ECO:0007669"/>
    <property type="project" value="UniProtKB-KW"/>
</dbReference>
<dbReference type="InterPro" id="IPR013602">
    <property type="entry name" value="Dynein_heavy_linker"/>
</dbReference>
<dbReference type="GO" id="GO:0007018">
    <property type="term" value="P:microtubule-based movement"/>
    <property type="evidence" value="ECO:0007669"/>
    <property type="project" value="InterPro"/>
</dbReference>
<comment type="subcellular location">
    <subcellularLocation>
        <location evidence="1">Cytoplasm</location>
        <location evidence="1">Cytoskeleton</location>
        <location evidence="1">Cilium axoneme</location>
    </subcellularLocation>
</comment>
<dbReference type="GO" id="GO:0051959">
    <property type="term" value="F:dynein light intermediate chain binding"/>
    <property type="evidence" value="ECO:0007669"/>
    <property type="project" value="InterPro"/>
</dbReference>
<sequence length="635" mass="72814">MNMEKQLRDIATSWEGMEFGTEVHERTGIKLLKASEETIEILEDHQAQLQNMTSSKYVSFFLHEVSTWQQKLSNADQIIGSWFEVQRKWQYLESIFIGSEDIRLQLPEDSKRFDFIDREFRTLLAQMNSDHNVVRSTNRSGGKLYEHLEILLKMLLLCEKALNDYLETKRLCNPRFYFVSSADLLDILSNGNNPAMVSRHLTKLYDSIGKLNLVAGTRQAAGMIAKELEEYVPFLQNCDCSGKVEVWLNRLTDKMRETLRDQLRRSLSQYDHKPRHVWIFEWPAQPALVGTQIMWTSETNDAFAKVQLRYENALKDYNRKQVNQLNNLIIILLGDLTAAERQKVMTVCTIDVHSRDVVSNIIAKKVEVQTAFQWQSQLRHRWDSKIDDCFANICDAQFRYDYEYLGNTPRLVITPLTDRCYITLTQSLHLVMGGAPAGPAGTGKTETTKDLGRALGMMVYVFNCSEQMDYKSIGNIHKGLAQTGAWGCFDEFNRISVEVLSVVAVQVKCIQDAIKAKKTTFSFLGEYISLRATVGVFITMNPGYAGRAELPENLKALYRPCAMVVPDFALISEIMLVAEGFQEARLLARKFITLYTLCRELLSKQDHYDWGLRAIKSVLVVAGALRVSKYMYLYK</sequence>
<keyword evidence="9" id="KW-0175">Coiled coil</keyword>
<dbReference type="InterPro" id="IPR042222">
    <property type="entry name" value="Dynein_2_N"/>
</dbReference>
<dbReference type="FunFam" id="3.20.180.20:FF:000001">
    <property type="entry name" value="Dynein axonemal heavy chain 5"/>
    <property type="match status" value="1"/>
</dbReference>
<dbReference type="GO" id="GO:0005930">
    <property type="term" value="C:axoneme"/>
    <property type="evidence" value="ECO:0007669"/>
    <property type="project" value="UniProtKB-SubCell"/>
</dbReference>
<feature type="domain" description="Dynein heavy chain linker" evidence="14">
    <location>
        <begin position="1"/>
        <end position="265"/>
    </location>
</feature>
<dbReference type="InterPro" id="IPR042228">
    <property type="entry name" value="Dynein_linker_3"/>
</dbReference>
<dbReference type="Proteomes" id="UP000001070">
    <property type="component" value="Unassembled WGS sequence"/>
</dbReference>
<dbReference type="PhylomeDB" id="B4K2V3"/>
<dbReference type="Gene3D" id="1.20.140.100">
    <property type="entry name" value="Dynein heavy chain, N-terminal domain 2"/>
    <property type="match status" value="1"/>
</dbReference>
<dbReference type="GO" id="GO:0045505">
    <property type="term" value="F:dynein intermediate chain binding"/>
    <property type="evidence" value="ECO:0007669"/>
    <property type="project" value="InterPro"/>
</dbReference>
<proteinExistence type="inferred from homology"/>
<dbReference type="Pfam" id="PF12774">
    <property type="entry name" value="AAA_6"/>
    <property type="match status" value="1"/>
</dbReference>
<evidence type="ECO:0000313" key="16">
    <source>
        <dbReference type="EMBL" id="EDW05029.1"/>
    </source>
</evidence>
<evidence type="ECO:0000259" key="15">
    <source>
        <dbReference type="Pfam" id="PF12774"/>
    </source>
</evidence>
<dbReference type="Gene3D" id="1.10.8.710">
    <property type="match status" value="1"/>
</dbReference>
<keyword evidence="7" id="KW-0067">ATP-binding</keyword>
<evidence type="ECO:0000256" key="7">
    <source>
        <dbReference type="ARBA" id="ARBA00022840"/>
    </source>
</evidence>
<keyword evidence="11" id="KW-0505">Motor protein</keyword>
<dbReference type="PANTHER" id="PTHR45703:SF8">
    <property type="entry name" value="DYNEINS HEAVY CHAIN"/>
    <property type="match status" value="1"/>
</dbReference>
<keyword evidence="5" id="KW-0677">Repeat</keyword>
<keyword evidence="8" id="KW-0243">Dynein</keyword>
<dbReference type="eggNOG" id="KOG3595">
    <property type="taxonomic scope" value="Eukaryota"/>
</dbReference>
<dbReference type="InterPro" id="IPR026983">
    <property type="entry name" value="DHC"/>
</dbReference>
<evidence type="ECO:0000256" key="3">
    <source>
        <dbReference type="ARBA" id="ARBA00022490"/>
    </source>
</evidence>
<dbReference type="Gene3D" id="3.20.180.20">
    <property type="entry name" value="Dynein heavy chain, N-terminal domain 2"/>
    <property type="match status" value="1"/>
</dbReference>
<evidence type="ECO:0000256" key="5">
    <source>
        <dbReference type="ARBA" id="ARBA00022737"/>
    </source>
</evidence>
<dbReference type="Pfam" id="PF08393">
    <property type="entry name" value="DHC_N2"/>
    <property type="match status" value="1"/>
</dbReference>
<dbReference type="HOGENOM" id="CLU_000038_5_2_1"/>
<keyword evidence="6" id="KW-0547">Nucleotide-binding</keyword>
<evidence type="ECO:0000313" key="17">
    <source>
        <dbReference type="Proteomes" id="UP000001070"/>
    </source>
</evidence>
<comment type="similarity">
    <text evidence="2">Belongs to the dynein heavy chain family.</text>
</comment>
<dbReference type="FunFam" id="1.20.58.1120:FF:000002">
    <property type="entry name" value="Dynein heavy chain 9, axonemal"/>
    <property type="match status" value="1"/>
</dbReference>
<dbReference type="FunFam" id="3.40.50.300:FF:000219">
    <property type="entry name" value="Dynein axonemal heavy chain 17"/>
    <property type="match status" value="1"/>
</dbReference>
<keyword evidence="17" id="KW-1185">Reference proteome</keyword>
<dbReference type="PANTHER" id="PTHR45703">
    <property type="entry name" value="DYNEIN HEAVY CHAIN"/>
    <property type="match status" value="1"/>
</dbReference>
<protein>
    <submittedName>
        <fullName evidence="16">GH25002</fullName>
    </submittedName>
</protein>
<name>B4K2V3_DROGR</name>
<dbReference type="AlphaFoldDB" id="B4K2V3"/>
<dbReference type="InterPro" id="IPR043157">
    <property type="entry name" value="Dynein_AAA1S"/>
</dbReference>
<dbReference type="FunFam" id="1.20.140.100:FF:000001">
    <property type="entry name" value="dynein heavy chain 17, axonemal"/>
    <property type="match status" value="1"/>
</dbReference>